<organism evidence="2 3">
    <name type="scientific">Haemaphysalis longicornis</name>
    <name type="common">Bush tick</name>
    <dbReference type="NCBI Taxonomy" id="44386"/>
    <lineage>
        <taxon>Eukaryota</taxon>
        <taxon>Metazoa</taxon>
        <taxon>Ecdysozoa</taxon>
        <taxon>Arthropoda</taxon>
        <taxon>Chelicerata</taxon>
        <taxon>Arachnida</taxon>
        <taxon>Acari</taxon>
        <taxon>Parasitiformes</taxon>
        <taxon>Ixodida</taxon>
        <taxon>Ixodoidea</taxon>
        <taxon>Ixodidae</taxon>
        <taxon>Haemaphysalinae</taxon>
        <taxon>Haemaphysalis</taxon>
    </lineage>
</organism>
<evidence type="ECO:0000313" key="2">
    <source>
        <dbReference type="EMBL" id="KAH9374561.1"/>
    </source>
</evidence>
<evidence type="ECO:0000313" key="3">
    <source>
        <dbReference type="Proteomes" id="UP000821853"/>
    </source>
</evidence>
<name>A0A9J6GI47_HAELO</name>
<reference evidence="2 3" key="1">
    <citation type="journal article" date="2020" name="Cell">
        <title>Large-Scale Comparative Analyses of Tick Genomes Elucidate Their Genetic Diversity and Vector Capacities.</title>
        <authorList>
            <consortium name="Tick Genome and Microbiome Consortium (TIGMIC)"/>
            <person name="Jia N."/>
            <person name="Wang J."/>
            <person name="Shi W."/>
            <person name="Du L."/>
            <person name="Sun Y."/>
            <person name="Zhan W."/>
            <person name="Jiang J.F."/>
            <person name="Wang Q."/>
            <person name="Zhang B."/>
            <person name="Ji P."/>
            <person name="Bell-Sakyi L."/>
            <person name="Cui X.M."/>
            <person name="Yuan T.T."/>
            <person name="Jiang B.G."/>
            <person name="Yang W.F."/>
            <person name="Lam T.T."/>
            <person name="Chang Q.C."/>
            <person name="Ding S.J."/>
            <person name="Wang X.J."/>
            <person name="Zhu J.G."/>
            <person name="Ruan X.D."/>
            <person name="Zhao L."/>
            <person name="Wei J.T."/>
            <person name="Ye R.Z."/>
            <person name="Que T.C."/>
            <person name="Du C.H."/>
            <person name="Zhou Y.H."/>
            <person name="Cheng J.X."/>
            <person name="Dai P.F."/>
            <person name="Guo W.B."/>
            <person name="Han X.H."/>
            <person name="Huang E.J."/>
            <person name="Li L.F."/>
            <person name="Wei W."/>
            <person name="Gao Y.C."/>
            <person name="Liu J.Z."/>
            <person name="Shao H.Z."/>
            <person name="Wang X."/>
            <person name="Wang C.C."/>
            <person name="Yang T.C."/>
            <person name="Huo Q.B."/>
            <person name="Li W."/>
            <person name="Chen H.Y."/>
            <person name="Chen S.E."/>
            <person name="Zhou L.G."/>
            <person name="Ni X.B."/>
            <person name="Tian J.H."/>
            <person name="Sheng Y."/>
            <person name="Liu T."/>
            <person name="Pan Y.S."/>
            <person name="Xia L.Y."/>
            <person name="Li J."/>
            <person name="Zhao F."/>
            <person name="Cao W.C."/>
        </authorList>
    </citation>
    <scope>NUCLEOTIDE SEQUENCE [LARGE SCALE GENOMIC DNA]</scope>
    <source>
        <strain evidence="2">HaeL-2018</strain>
    </source>
</reference>
<protein>
    <submittedName>
        <fullName evidence="2">Uncharacterized protein</fullName>
    </submittedName>
</protein>
<sequence length="151" mass="17018">MRITCFTERYAFHHHRFKDSLSNTAAAREAHRIRPRRPRSTTKDRGLFIGAAVNDKPFQSAKDNGGVLGLDNVSGSMKRLLTAADKAARVMFATEHCSCSESVWKLVAFSRESTFSSRGDQQRSVWRTEHTRFSTKNIQEVADSARVSVNV</sequence>
<dbReference type="InterPro" id="IPR036397">
    <property type="entry name" value="RNaseH_sf"/>
</dbReference>
<dbReference type="VEuPathDB" id="VectorBase:HLOH_049766"/>
<dbReference type="AlphaFoldDB" id="A0A9J6GI47"/>
<keyword evidence="3" id="KW-1185">Reference proteome</keyword>
<dbReference type="Proteomes" id="UP000821853">
    <property type="component" value="Chromosome 5"/>
</dbReference>
<dbReference type="Gene3D" id="3.30.420.10">
    <property type="entry name" value="Ribonuclease H-like superfamily/Ribonuclease H"/>
    <property type="match status" value="1"/>
</dbReference>
<proteinExistence type="predicted"/>
<accession>A0A9J6GI47</accession>
<dbReference type="OrthoDB" id="4843387at2759"/>
<evidence type="ECO:0000256" key="1">
    <source>
        <dbReference type="SAM" id="MobiDB-lite"/>
    </source>
</evidence>
<gene>
    <name evidence="2" type="ORF">HPB48_008145</name>
</gene>
<comment type="caution">
    <text evidence="2">The sequence shown here is derived from an EMBL/GenBank/DDBJ whole genome shotgun (WGS) entry which is preliminary data.</text>
</comment>
<dbReference type="GO" id="GO:0003676">
    <property type="term" value="F:nucleic acid binding"/>
    <property type="evidence" value="ECO:0007669"/>
    <property type="project" value="InterPro"/>
</dbReference>
<feature type="compositionally biased region" description="Basic residues" evidence="1">
    <location>
        <begin position="31"/>
        <end position="40"/>
    </location>
</feature>
<dbReference type="EMBL" id="JABSTR010000007">
    <property type="protein sequence ID" value="KAH9374561.1"/>
    <property type="molecule type" value="Genomic_DNA"/>
</dbReference>
<feature type="region of interest" description="Disordered" evidence="1">
    <location>
        <begin position="23"/>
        <end position="42"/>
    </location>
</feature>